<dbReference type="Proteomes" id="UP000189911">
    <property type="component" value="Chromosome D"/>
</dbReference>
<dbReference type="Pfam" id="PF11927">
    <property type="entry name" value="HODM_asu-like"/>
    <property type="match status" value="2"/>
</dbReference>
<sequence length="474" mass="54570">MVDLSPILGKHITFPLMCCFSYLLYKELLTIDKPQASVQNVKNKESSKGGDKWKPISLMDKEVEASSDAWDNTKPYPYKPFKAGEYKLNMGVKAIPISDWLVLENTYKQRIEAKWEIIRENYDDVIYFLDPAMINQASGNSAESGDSALNQETLITEQDVENCRRALCELYDHVLGFLLKRFPQYFELLLSPSEESPGVLHNKIMGEFHPVDPRKYLELSKNDLEFVNYTCRDTDVIPANVASTDAKRDHIGYRSLMSCTETKRSHELILSLARLVEEDLLLLLPNSSGQFNEEYILMVGCFAFAAGFNPRERFLKPLTLVHGPVPEYKQKLQTQMNRFFQTHKMGKLVMRLNFSFQTHTQMYVTDDNKGTDDEQISAKSLEDLRGGRDLFYRSERQCLIKLGPQSKAMCFSIKTYLWNMADQFLTDEHYSKNGVLQDMYDAVAGMQENVGQYKRRPEWGPALLTLLQQKLQKA</sequence>
<reference evidence="2" key="1">
    <citation type="submission" date="2016-03" db="EMBL/GenBank/DDBJ databases">
        <authorList>
            <person name="Devillers Hugo."/>
        </authorList>
    </citation>
    <scope>NUCLEOTIDE SEQUENCE [LARGE SCALE GENOMIC DNA]</scope>
</reference>
<dbReference type="EMBL" id="LT598448">
    <property type="protein sequence ID" value="SCU90681.1"/>
    <property type="molecule type" value="Genomic_DNA"/>
</dbReference>
<protein>
    <submittedName>
        <fullName evidence="1">LANO_0D09604g1_1</fullName>
    </submittedName>
</protein>
<dbReference type="InterPro" id="IPR021848">
    <property type="entry name" value="HODM_asu-like"/>
</dbReference>
<gene>
    <name evidence="1" type="ORF">LANO_0D09604G</name>
</gene>
<name>A0A1G4JJQ2_9SACH</name>
<accession>A0A1G4JJQ2</accession>
<proteinExistence type="predicted"/>
<keyword evidence="2" id="KW-1185">Reference proteome</keyword>
<dbReference type="OrthoDB" id="5043642at2759"/>
<evidence type="ECO:0000313" key="2">
    <source>
        <dbReference type="Proteomes" id="UP000189911"/>
    </source>
</evidence>
<organism evidence="1 2">
    <name type="scientific">Lachancea nothofagi CBS 11611</name>
    <dbReference type="NCBI Taxonomy" id="1266666"/>
    <lineage>
        <taxon>Eukaryota</taxon>
        <taxon>Fungi</taxon>
        <taxon>Dikarya</taxon>
        <taxon>Ascomycota</taxon>
        <taxon>Saccharomycotina</taxon>
        <taxon>Saccharomycetes</taxon>
        <taxon>Saccharomycetales</taxon>
        <taxon>Saccharomycetaceae</taxon>
        <taxon>Lachancea</taxon>
    </lineage>
</organism>
<dbReference type="AlphaFoldDB" id="A0A1G4JJQ2"/>
<evidence type="ECO:0000313" key="1">
    <source>
        <dbReference type="EMBL" id="SCU90681.1"/>
    </source>
</evidence>